<dbReference type="AlphaFoldDB" id="A0A9P9AC13"/>
<protein>
    <submittedName>
        <fullName evidence="1">Uncharacterized protein</fullName>
    </submittedName>
</protein>
<gene>
    <name evidence="1" type="ORF">F5X68DRAFT_230357</name>
</gene>
<keyword evidence="2" id="KW-1185">Reference proteome</keyword>
<sequence length="325" mass="36993">MSRCPGARDLDSTQKVTIARIKHVDFLDSKNDVPADTKLDDEKHCLLLEEDTPRGWIVIQCINRLGSRYFERSSMVEHSALYVGIHAESFDPVFAWGGSNFLRPDDEFFVLCSADEIIFDEQHLRRKDGTTTAKLADELPFSERKSKVSFSQLLQDPEFRHRQEARDERFLTGEPHVVDCDPANLDLPVRLAAIEGYSIENFVEKFNTTIFVHDDTENWNFCRVIAPDILIPLLHFVGAERLAFEAPKELNPQKVLKAVVNIPDVHQIVSDLLDPETVVWDPTSLVLQDNCVPVATQLLKRLLESSPFQAARAFVDLKTSMPKIH</sequence>
<accession>A0A9P9AC13</accession>
<comment type="caution">
    <text evidence="1">The sequence shown here is derived from an EMBL/GenBank/DDBJ whole genome shotgun (WGS) entry which is preliminary data.</text>
</comment>
<organism evidence="1 2">
    <name type="scientific">Plectosphaerella plurivora</name>
    <dbReference type="NCBI Taxonomy" id="936078"/>
    <lineage>
        <taxon>Eukaryota</taxon>
        <taxon>Fungi</taxon>
        <taxon>Dikarya</taxon>
        <taxon>Ascomycota</taxon>
        <taxon>Pezizomycotina</taxon>
        <taxon>Sordariomycetes</taxon>
        <taxon>Hypocreomycetidae</taxon>
        <taxon>Glomerellales</taxon>
        <taxon>Plectosphaerellaceae</taxon>
        <taxon>Plectosphaerella</taxon>
    </lineage>
</organism>
<dbReference type="EMBL" id="JAGSXJ010000007">
    <property type="protein sequence ID" value="KAH6689749.1"/>
    <property type="molecule type" value="Genomic_DNA"/>
</dbReference>
<reference evidence="1" key="1">
    <citation type="journal article" date="2021" name="Nat. Commun.">
        <title>Genetic determinants of endophytism in the Arabidopsis root mycobiome.</title>
        <authorList>
            <person name="Mesny F."/>
            <person name="Miyauchi S."/>
            <person name="Thiergart T."/>
            <person name="Pickel B."/>
            <person name="Atanasova L."/>
            <person name="Karlsson M."/>
            <person name="Huettel B."/>
            <person name="Barry K.W."/>
            <person name="Haridas S."/>
            <person name="Chen C."/>
            <person name="Bauer D."/>
            <person name="Andreopoulos W."/>
            <person name="Pangilinan J."/>
            <person name="LaButti K."/>
            <person name="Riley R."/>
            <person name="Lipzen A."/>
            <person name="Clum A."/>
            <person name="Drula E."/>
            <person name="Henrissat B."/>
            <person name="Kohler A."/>
            <person name="Grigoriev I.V."/>
            <person name="Martin F.M."/>
            <person name="Hacquard S."/>
        </authorList>
    </citation>
    <scope>NUCLEOTIDE SEQUENCE</scope>
    <source>
        <strain evidence="1">MPI-SDFR-AT-0117</strain>
    </source>
</reference>
<evidence type="ECO:0000313" key="1">
    <source>
        <dbReference type="EMBL" id="KAH6689749.1"/>
    </source>
</evidence>
<evidence type="ECO:0000313" key="2">
    <source>
        <dbReference type="Proteomes" id="UP000770015"/>
    </source>
</evidence>
<proteinExistence type="predicted"/>
<dbReference type="Proteomes" id="UP000770015">
    <property type="component" value="Unassembled WGS sequence"/>
</dbReference>
<name>A0A9P9AC13_9PEZI</name>